<organism evidence="2 3">
    <name type="scientific">Sphingomonas arantia</name>
    <dbReference type="NCBI Taxonomy" id="1460676"/>
    <lineage>
        <taxon>Bacteria</taxon>
        <taxon>Pseudomonadati</taxon>
        <taxon>Pseudomonadota</taxon>
        <taxon>Alphaproteobacteria</taxon>
        <taxon>Sphingomonadales</taxon>
        <taxon>Sphingomonadaceae</taxon>
        <taxon>Sphingomonas</taxon>
    </lineage>
</organism>
<comment type="caution">
    <text evidence="2">The sequence shown here is derived from an EMBL/GenBank/DDBJ whole genome shotgun (WGS) entry which is preliminary data.</text>
</comment>
<dbReference type="Pfam" id="PF00583">
    <property type="entry name" value="Acetyltransf_1"/>
    <property type="match status" value="1"/>
</dbReference>
<dbReference type="InterPro" id="IPR016181">
    <property type="entry name" value="Acyl_CoA_acyltransferase"/>
</dbReference>
<name>A0ABW4TTB8_9SPHN</name>
<proteinExistence type="predicted"/>
<keyword evidence="2" id="KW-0012">Acyltransferase</keyword>
<dbReference type="Proteomes" id="UP001597400">
    <property type="component" value="Unassembled WGS sequence"/>
</dbReference>
<dbReference type="InterPro" id="IPR000182">
    <property type="entry name" value="GNAT_dom"/>
</dbReference>
<protein>
    <submittedName>
        <fullName evidence="2">GNAT family N-acetyltransferase</fullName>
        <ecNumber evidence="2">2.3.-.-</ecNumber>
    </submittedName>
</protein>
<dbReference type="EMBL" id="JBHUGS010000001">
    <property type="protein sequence ID" value="MFD1949920.1"/>
    <property type="molecule type" value="Genomic_DNA"/>
</dbReference>
<keyword evidence="2" id="KW-0808">Transferase</keyword>
<keyword evidence="3" id="KW-1185">Reference proteome</keyword>
<sequence length="192" mass="20555">MTELLNASTLAGDRAGAAMPEAETTLVTRSGYAFSVRPAAASDEAALAEFFNHVTTEDLRFRFLTAIQKVSHAQLQALITVDHQRTENFLAIEHDTGAILATAMLATDDSLTNAEVAVAIRADFKRRGISWTLLDHVAAFAAAKGIGTLESMESRDNHAAIGLERERGWTASPCPGDPAVVVLRKTLDVAHA</sequence>
<dbReference type="RefSeq" id="WP_380927634.1">
    <property type="nucleotide sequence ID" value="NZ_JBHUGS010000001.1"/>
</dbReference>
<evidence type="ECO:0000313" key="2">
    <source>
        <dbReference type="EMBL" id="MFD1949920.1"/>
    </source>
</evidence>
<dbReference type="SUPFAM" id="SSF55729">
    <property type="entry name" value="Acyl-CoA N-acyltransferases (Nat)"/>
    <property type="match status" value="1"/>
</dbReference>
<dbReference type="CDD" id="cd04301">
    <property type="entry name" value="NAT_SF"/>
    <property type="match status" value="1"/>
</dbReference>
<gene>
    <name evidence="2" type="ORF">ACFSGX_03940</name>
</gene>
<reference evidence="3" key="1">
    <citation type="journal article" date="2019" name="Int. J. Syst. Evol. Microbiol.">
        <title>The Global Catalogue of Microorganisms (GCM) 10K type strain sequencing project: providing services to taxonomists for standard genome sequencing and annotation.</title>
        <authorList>
            <consortium name="The Broad Institute Genomics Platform"/>
            <consortium name="The Broad Institute Genome Sequencing Center for Infectious Disease"/>
            <person name="Wu L."/>
            <person name="Ma J."/>
        </authorList>
    </citation>
    <scope>NUCLEOTIDE SEQUENCE [LARGE SCALE GENOMIC DNA]</scope>
    <source>
        <strain evidence="3">CGMCC 1.12702</strain>
    </source>
</reference>
<evidence type="ECO:0000313" key="3">
    <source>
        <dbReference type="Proteomes" id="UP001597400"/>
    </source>
</evidence>
<dbReference type="EC" id="2.3.-.-" evidence="2"/>
<evidence type="ECO:0000259" key="1">
    <source>
        <dbReference type="PROSITE" id="PS51186"/>
    </source>
</evidence>
<feature type="domain" description="N-acetyltransferase" evidence="1">
    <location>
        <begin position="34"/>
        <end position="188"/>
    </location>
</feature>
<dbReference type="Gene3D" id="3.40.630.30">
    <property type="match status" value="1"/>
</dbReference>
<accession>A0ABW4TTB8</accession>
<dbReference type="PROSITE" id="PS51186">
    <property type="entry name" value="GNAT"/>
    <property type="match status" value="1"/>
</dbReference>
<dbReference type="GO" id="GO:0016746">
    <property type="term" value="F:acyltransferase activity"/>
    <property type="evidence" value="ECO:0007669"/>
    <property type="project" value="UniProtKB-KW"/>
</dbReference>